<accession>A0A6A4R009</accession>
<dbReference type="PROSITE" id="PS50005">
    <property type="entry name" value="TPR"/>
    <property type="match status" value="1"/>
</dbReference>
<dbReference type="OrthoDB" id="1417659at2759"/>
<sequence length="355" mass="41010">MLYLAVVCNLSPSATLAMESLLQIPHSQPPFFHYFLNHRRSSLSSSISFQFPSFSSSTPFHLSPIRASSSPKNPYFHNPKNTLTHLLQTLLPISSFLIEPICVATVAASLFLLRRHYNQTVTVTPAAPPPETTTELLYDEENDADEKLNDDTEALKSLVQDSISEGKIEEAIRAIDGLIELEPDELEWPMIKAQIYVYKEEHELAFNSFEDVLQKDRFRVDALHGLMLVTFELNKPIDDLLSRIDEAVEFYKIEKRDSEVRDLKLLMAQIKVIEEDFDGAVRVYEEIEKEEPEDFRPYLCRGIVYTMLRRKDEAEEQFEKFRKLVPDDHPYKEYFEDNTMEFSLDLASEGMAAKR</sequence>
<evidence type="ECO:0000313" key="5">
    <source>
        <dbReference type="Proteomes" id="UP000447434"/>
    </source>
</evidence>
<evidence type="ECO:0000313" key="4">
    <source>
        <dbReference type="EMBL" id="KAE9619450.1"/>
    </source>
</evidence>
<evidence type="ECO:0000256" key="3">
    <source>
        <dbReference type="PROSITE-ProRule" id="PRU00339"/>
    </source>
</evidence>
<dbReference type="InterPro" id="IPR051012">
    <property type="entry name" value="CellSynth/LPSAsmb/PSIAsmb"/>
</dbReference>
<dbReference type="InterPro" id="IPR019734">
    <property type="entry name" value="TPR_rpt"/>
</dbReference>
<dbReference type="AlphaFoldDB" id="A0A6A4R009"/>
<name>A0A6A4R009_LUPAL</name>
<dbReference type="SUPFAM" id="SSF48452">
    <property type="entry name" value="TPR-like"/>
    <property type="match status" value="1"/>
</dbReference>
<reference evidence="5" key="1">
    <citation type="journal article" date="2020" name="Nat. Commun.">
        <title>Genome sequence of the cluster root forming white lupin.</title>
        <authorList>
            <person name="Hufnagel B."/>
            <person name="Marques A."/>
            <person name="Soriano A."/>
            <person name="Marques L."/>
            <person name="Divol F."/>
            <person name="Doumas P."/>
            <person name="Sallet E."/>
            <person name="Mancinotti D."/>
            <person name="Carrere S."/>
            <person name="Marande W."/>
            <person name="Arribat S."/>
            <person name="Keller J."/>
            <person name="Huneau C."/>
            <person name="Blein T."/>
            <person name="Aime D."/>
            <person name="Laguerre M."/>
            <person name="Taylor J."/>
            <person name="Schubert V."/>
            <person name="Nelson M."/>
            <person name="Geu-Flores F."/>
            <person name="Crespi M."/>
            <person name="Gallardo-Guerrero K."/>
            <person name="Delaux P.-M."/>
            <person name="Salse J."/>
            <person name="Berges H."/>
            <person name="Guyot R."/>
            <person name="Gouzy J."/>
            <person name="Peret B."/>
        </authorList>
    </citation>
    <scope>NUCLEOTIDE SEQUENCE [LARGE SCALE GENOMIC DNA]</scope>
    <source>
        <strain evidence="5">cv. Amiga</strain>
    </source>
</reference>
<dbReference type="PANTHER" id="PTHR45586">
    <property type="entry name" value="TPR REPEAT-CONTAINING PROTEIN PA4667"/>
    <property type="match status" value="1"/>
</dbReference>
<evidence type="ECO:0000256" key="1">
    <source>
        <dbReference type="ARBA" id="ARBA00022737"/>
    </source>
</evidence>
<dbReference type="GO" id="GO:0016740">
    <property type="term" value="F:transferase activity"/>
    <property type="evidence" value="ECO:0007669"/>
    <property type="project" value="UniProtKB-KW"/>
</dbReference>
<keyword evidence="1" id="KW-0677">Repeat</keyword>
<feature type="repeat" description="TPR" evidence="3">
    <location>
        <begin position="295"/>
        <end position="328"/>
    </location>
</feature>
<dbReference type="Gene3D" id="1.25.40.10">
    <property type="entry name" value="Tetratricopeptide repeat domain"/>
    <property type="match status" value="1"/>
</dbReference>
<keyword evidence="5" id="KW-1185">Reference proteome</keyword>
<protein>
    <submittedName>
        <fullName evidence="4">Putative acetyltransferase A, auxiliary subunit</fullName>
    </submittedName>
</protein>
<dbReference type="PANTHER" id="PTHR45586:SF1">
    <property type="entry name" value="LIPOPOLYSACCHARIDE ASSEMBLY PROTEIN B"/>
    <property type="match status" value="1"/>
</dbReference>
<dbReference type="Proteomes" id="UP000447434">
    <property type="component" value="Chromosome 2"/>
</dbReference>
<dbReference type="InterPro" id="IPR011990">
    <property type="entry name" value="TPR-like_helical_dom_sf"/>
</dbReference>
<comment type="caution">
    <text evidence="4">The sequence shown here is derived from an EMBL/GenBank/DDBJ whole genome shotgun (WGS) entry which is preliminary data.</text>
</comment>
<gene>
    <name evidence="4" type="ORF">Lalb_Chr02g0153241</name>
</gene>
<keyword evidence="4" id="KW-0808">Transferase</keyword>
<dbReference type="EMBL" id="WOCE01000002">
    <property type="protein sequence ID" value="KAE9619450.1"/>
    <property type="molecule type" value="Genomic_DNA"/>
</dbReference>
<organism evidence="4 5">
    <name type="scientific">Lupinus albus</name>
    <name type="common">White lupine</name>
    <name type="synonym">Lupinus termis</name>
    <dbReference type="NCBI Taxonomy" id="3870"/>
    <lineage>
        <taxon>Eukaryota</taxon>
        <taxon>Viridiplantae</taxon>
        <taxon>Streptophyta</taxon>
        <taxon>Embryophyta</taxon>
        <taxon>Tracheophyta</taxon>
        <taxon>Spermatophyta</taxon>
        <taxon>Magnoliopsida</taxon>
        <taxon>eudicotyledons</taxon>
        <taxon>Gunneridae</taxon>
        <taxon>Pentapetalae</taxon>
        <taxon>rosids</taxon>
        <taxon>fabids</taxon>
        <taxon>Fabales</taxon>
        <taxon>Fabaceae</taxon>
        <taxon>Papilionoideae</taxon>
        <taxon>50 kb inversion clade</taxon>
        <taxon>genistoids sensu lato</taxon>
        <taxon>core genistoids</taxon>
        <taxon>Genisteae</taxon>
        <taxon>Lupinus</taxon>
    </lineage>
</organism>
<proteinExistence type="predicted"/>
<keyword evidence="2 3" id="KW-0802">TPR repeat</keyword>
<evidence type="ECO:0000256" key="2">
    <source>
        <dbReference type="ARBA" id="ARBA00022803"/>
    </source>
</evidence>